<accession>A0A165RT42</accession>
<dbReference type="EMBL" id="KV425579">
    <property type="protein sequence ID" value="KZT24234.1"/>
    <property type="molecule type" value="Genomic_DNA"/>
</dbReference>
<evidence type="ECO:0000313" key="1">
    <source>
        <dbReference type="EMBL" id="KZT24234.1"/>
    </source>
</evidence>
<dbReference type="Pfam" id="PF18759">
    <property type="entry name" value="Plavaka"/>
    <property type="match status" value="1"/>
</dbReference>
<keyword evidence="2" id="KW-1185">Reference proteome</keyword>
<evidence type="ECO:0000313" key="2">
    <source>
        <dbReference type="Proteomes" id="UP000076761"/>
    </source>
</evidence>
<dbReference type="InterPro" id="IPR041078">
    <property type="entry name" value="Plavaka"/>
</dbReference>
<name>A0A165RT42_9AGAM</name>
<proteinExistence type="predicted"/>
<dbReference type="Proteomes" id="UP000076761">
    <property type="component" value="Unassembled WGS sequence"/>
</dbReference>
<organism evidence="1 2">
    <name type="scientific">Neolentinus lepideus HHB14362 ss-1</name>
    <dbReference type="NCBI Taxonomy" id="1314782"/>
    <lineage>
        <taxon>Eukaryota</taxon>
        <taxon>Fungi</taxon>
        <taxon>Dikarya</taxon>
        <taxon>Basidiomycota</taxon>
        <taxon>Agaricomycotina</taxon>
        <taxon>Agaricomycetes</taxon>
        <taxon>Gloeophyllales</taxon>
        <taxon>Gloeophyllaceae</taxon>
        <taxon>Neolentinus</taxon>
    </lineage>
</organism>
<gene>
    <name evidence="1" type="ORF">NEOLEDRAFT_1031891</name>
</gene>
<reference evidence="1 2" key="1">
    <citation type="journal article" date="2016" name="Mol. Biol. Evol.">
        <title>Comparative Genomics of Early-Diverging Mushroom-Forming Fungi Provides Insights into the Origins of Lignocellulose Decay Capabilities.</title>
        <authorList>
            <person name="Nagy L.G."/>
            <person name="Riley R."/>
            <person name="Tritt A."/>
            <person name="Adam C."/>
            <person name="Daum C."/>
            <person name="Floudas D."/>
            <person name="Sun H."/>
            <person name="Yadav J.S."/>
            <person name="Pangilinan J."/>
            <person name="Larsson K.H."/>
            <person name="Matsuura K."/>
            <person name="Barry K."/>
            <person name="Labutti K."/>
            <person name="Kuo R."/>
            <person name="Ohm R.A."/>
            <person name="Bhattacharya S.S."/>
            <person name="Shirouzu T."/>
            <person name="Yoshinaga Y."/>
            <person name="Martin F.M."/>
            <person name="Grigoriev I.V."/>
            <person name="Hibbett D.S."/>
        </authorList>
    </citation>
    <scope>NUCLEOTIDE SEQUENCE [LARGE SCALE GENOMIC DNA]</scope>
    <source>
        <strain evidence="1 2">HHB14362 ss-1</strain>
    </source>
</reference>
<feature type="non-terminal residue" evidence="1">
    <location>
        <position position="1"/>
    </location>
</feature>
<sequence>PSSPPPASAYDNPWRPYANKAAFELADFLFTQEQMSAKKIDTLLGIWASSAAQYGADAPFRDARQLYKTIDSSVMGDVKWQSFDIKYSGPRPQHDVPGWMSAGYEVWYRDPLKISHWMLANPDYNGEIDYCAKQEFTPDGQRRLKDFMSGDWAWSQSSKIATDPNTHGSAFVPVILGSDKTTVSVGTGHNEYYPLYMMLGNHHNNVRRAHRNAVAVIGFLAIPKTDRQYKDDVKFRKFRRQLFHVSISRILQSLKPGMTNPEVTLCADGAFRRVIYGLGPYIADYPEQALLACIVQGWCPKCTARRGSLEGDGINIRRWCEHTEALVESLDLGTLWDEYGIVGDIVV</sequence>
<protein>
    <submittedName>
        <fullName evidence="1">Uncharacterized protein</fullName>
    </submittedName>
</protein>
<dbReference type="OrthoDB" id="3199698at2759"/>
<feature type="non-terminal residue" evidence="1">
    <location>
        <position position="347"/>
    </location>
</feature>
<dbReference type="STRING" id="1314782.A0A165RT42"/>
<dbReference type="InParanoid" id="A0A165RT42"/>
<dbReference type="AlphaFoldDB" id="A0A165RT42"/>